<evidence type="ECO:0000313" key="2">
    <source>
        <dbReference type="Proteomes" id="UP000075636"/>
    </source>
</evidence>
<name>A0A149TK34_9PROT</name>
<gene>
    <name evidence="1" type="ORF">AD945_06340</name>
</gene>
<dbReference type="STRING" id="318683.A0U94_06705"/>
<comment type="caution">
    <text evidence="1">The sequence shown here is derived from an EMBL/GenBank/DDBJ whole genome shotgun (WGS) entry which is preliminary data.</text>
</comment>
<reference evidence="1 2" key="1">
    <citation type="submission" date="2015-06" db="EMBL/GenBank/DDBJ databases">
        <title>Improved classification and identification of acetic acid bacteria using matrix-assisted laser desorption/ionization time-of-flight mass spectrometry; Gluconobacter nephelii and Gluconobacter uchimurae are later heterotypic synonyms of Gluconobacter japonicus and Gluconobacter oxydans, respectively.</title>
        <authorList>
            <person name="Li L."/>
            <person name="Cleenwerck I."/>
            <person name="De Vuyst L."/>
            <person name="Vandamme P."/>
        </authorList>
    </citation>
    <scope>NUCLEOTIDE SEQUENCE [LARGE SCALE GENOMIC DNA]</scope>
    <source>
        <strain evidence="1 2">LMG 1768</strain>
    </source>
</reference>
<dbReference type="Proteomes" id="UP000075636">
    <property type="component" value="Unassembled WGS sequence"/>
</dbReference>
<evidence type="ECO:0000313" key="1">
    <source>
        <dbReference type="EMBL" id="KXV48764.1"/>
    </source>
</evidence>
<dbReference type="AlphaFoldDB" id="A0A149TK34"/>
<protein>
    <submittedName>
        <fullName evidence="1">Uncharacterized protein</fullName>
    </submittedName>
</protein>
<organism evidence="1 2">
    <name type="scientific">Gluconobacter albidus</name>
    <dbReference type="NCBI Taxonomy" id="318683"/>
    <lineage>
        <taxon>Bacteria</taxon>
        <taxon>Pseudomonadati</taxon>
        <taxon>Pseudomonadota</taxon>
        <taxon>Alphaproteobacteria</taxon>
        <taxon>Acetobacterales</taxon>
        <taxon>Acetobacteraceae</taxon>
        <taxon>Gluconobacter</taxon>
    </lineage>
</organism>
<dbReference type="EMBL" id="LHZR01000101">
    <property type="protein sequence ID" value="KXV48764.1"/>
    <property type="molecule type" value="Genomic_DNA"/>
</dbReference>
<sequence length="89" mass="9504">MQGVLALFSILHKISNRNEGTAKDAALSASMIERSDALINPGPDRFRRLSRGGIRDGRGVIVERDCVERRGVLGRGAGGRGAEKEGTEA</sequence>
<accession>A0A149TK34</accession>
<proteinExistence type="predicted"/>